<evidence type="ECO:0000256" key="1">
    <source>
        <dbReference type="ARBA" id="ARBA00022468"/>
    </source>
</evidence>
<evidence type="ECO:0000313" key="3">
    <source>
        <dbReference type="EMBL" id="KXN74121.1"/>
    </source>
</evidence>
<dbReference type="GO" id="GO:0005096">
    <property type="term" value="F:GTPase activator activity"/>
    <property type="evidence" value="ECO:0007669"/>
    <property type="project" value="UniProtKB-KW"/>
</dbReference>
<organism evidence="3 4">
    <name type="scientific">Conidiobolus coronatus (strain ATCC 28846 / CBS 209.66 / NRRL 28638)</name>
    <name type="common">Delacroixia coronata</name>
    <dbReference type="NCBI Taxonomy" id="796925"/>
    <lineage>
        <taxon>Eukaryota</taxon>
        <taxon>Fungi</taxon>
        <taxon>Fungi incertae sedis</taxon>
        <taxon>Zoopagomycota</taxon>
        <taxon>Entomophthoromycotina</taxon>
        <taxon>Entomophthoromycetes</taxon>
        <taxon>Entomophthorales</taxon>
        <taxon>Ancylistaceae</taxon>
        <taxon>Conidiobolus</taxon>
    </lineage>
</organism>
<name>A0A137PGR0_CONC2</name>
<dbReference type="SUPFAM" id="SSF47923">
    <property type="entry name" value="Ypt/Rab-GAP domain of gyp1p"/>
    <property type="match status" value="2"/>
</dbReference>
<dbReference type="PANTHER" id="PTHR20913">
    <property type="entry name" value="TBC1 DOMAIN FAMILY MEMBER 20/GTPASE"/>
    <property type="match status" value="1"/>
</dbReference>
<keyword evidence="4" id="KW-1185">Reference proteome</keyword>
<dbReference type="AlphaFoldDB" id="A0A137PGR0"/>
<dbReference type="InterPro" id="IPR045913">
    <property type="entry name" value="TBC20/Gyp8-like"/>
</dbReference>
<proteinExistence type="predicted"/>
<gene>
    <name evidence="3" type="ORF">CONCODRAFT_27290</name>
</gene>
<feature type="domain" description="Rab-GAP TBC" evidence="2">
    <location>
        <begin position="47"/>
        <end position="229"/>
    </location>
</feature>
<dbReference type="STRING" id="796925.A0A137PGR0"/>
<dbReference type="InterPro" id="IPR000195">
    <property type="entry name" value="Rab-GAP-TBC_dom"/>
</dbReference>
<feature type="non-terminal residue" evidence="3">
    <location>
        <position position="286"/>
    </location>
</feature>
<keyword evidence="1" id="KW-0343">GTPase activation</keyword>
<dbReference type="SMART" id="SM00164">
    <property type="entry name" value="TBC"/>
    <property type="match status" value="1"/>
</dbReference>
<sequence length="286" mass="33197">TSNTLASDKILSKLDEEQKIKLKLVRESVEEFDIEKLREHCLTKGGLVHNSIRRAAWQILLKNSFNHKRKPKVSKHKDESQVGLDAKRSFNSFPKNLSSEKRVIKQTELNSLIKNVLRREPRLNYYQGFHDIASVLLLILDSKTAVGCLQNLSIYFLRDYLGSTLAPVIRQIGLVLSLIRAKDPELSRFLNENQVQPYFCLSWLLTWCSHDIPDLTDLARLFDVLLVSNPSLIIYFVCAVNLNRREEILQLDDDPALIHTYLKQFPEKYDLEDLIQKSLDLYNEYP</sequence>
<dbReference type="Gene3D" id="1.10.8.1310">
    <property type="match status" value="1"/>
</dbReference>
<dbReference type="GO" id="GO:0005789">
    <property type="term" value="C:endoplasmic reticulum membrane"/>
    <property type="evidence" value="ECO:0007669"/>
    <property type="project" value="TreeGrafter"/>
</dbReference>
<accession>A0A137PGR0</accession>
<dbReference type="OrthoDB" id="206700at2759"/>
<reference evidence="3 4" key="1">
    <citation type="journal article" date="2015" name="Genome Biol. Evol.">
        <title>Phylogenomic analyses indicate that early fungi evolved digesting cell walls of algal ancestors of land plants.</title>
        <authorList>
            <person name="Chang Y."/>
            <person name="Wang S."/>
            <person name="Sekimoto S."/>
            <person name="Aerts A.L."/>
            <person name="Choi C."/>
            <person name="Clum A."/>
            <person name="LaButti K.M."/>
            <person name="Lindquist E.A."/>
            <person name="Yee Ngan C."/>
            <person name="Ohm R.A."/>
            <person name="Salamov A.A."/>
            <person name="Grigoriev I.V."/>
            <person name="Spatafora J.W."/>
            <person name="Berbee M.L."/>
        </authorList>
    </citation>
    <scope>NUCLEOTIDE SEQUENCE [LARGE SCALE GENOMIC DNA]</scope>
    <source>
        <strain evidence="3 4">NRRL 28638</strain>
    </source>
</reference>
<dbReference type="PANTHER" id="PTHR20913:SF7">
    <property type="entry name" value="RE60063P"/>
    <property type="match status" value="1"/>
</dbReference>
<dbReference type="Proteomes" id="UP000070444">
    <property type="component" value="Unassembled WGS sequence"/>
</dbReference>
<evidence type="ECO:0000313" key="4">
    <source>
        <dbReference type="Proteomes" id="UP000070444"/>
    </source>
</evidence>
<dbReference type="InterPro" id="IPR035969">
    <property type="entry name" value="Rab-GAP_TBC_sf"/>
</dbReference>
<dbReference type="Pfam" id="PF00566">
    <property type="entry name" value="RabGAP-TBC"/>
    <property type="match status" value="1"/>
</dbReference>
<dbReference type="OMA" id="VYMFAQI"/>
<dbReference type="Gene3D" id="1.10.472.80">
    <property type="entry name" value="Ypt/Rab-GAP domain of gyp1p, domain 3"/>
    <property type="match status" value="1"/>
</dbReference>
<feature type="non-terminal residue" evidence="3">
    <location>
        <position position="1"/>
    </location>
</feature>
<dbReference type="GO" id="GO:0006888">
    <property type="term" value="P:endoplasmic reticulum to Golgi vesicle-mediated transport"/>
    <property type="evidence" value="ECO:0007669"/>
    <property type="project" value="TreeGrafter"/>
</dbReference>
<dbReference type="EMBL" id="KQ964427">
    <property type="protein sequence ID" value="KXN74121.1"/>
    <property type="molecule type" value="Genomic_DNA"/>
</dbReference>
<evidence type="ECO:0000259" key="2">
    <source>
        <dbReference type="PROSITE" id="PS50086"/>
    </source>
</evidence>
<dbReference type="PROSITE" id="PS50086">
    <property type="entry name" value="TBC_RABGAP"/>
    <property type="match status" value="1"/>
</dbReference>
<dbReference type="FunFam" id="1.10.8.1310:FF:000005">
    <property type="entry name" value="GTPase-activating protein gyp10"/>
    <property type="match status" value="1"/>
</dbReference>
<protein>
    <submittedName>
        <fullName evidence="3">RabGAP/TBC</fullName>
    </submittedName>
</protein>